<dbReference type="GO" id="GO:0035861">
    <property type="term" value="C:site of double-strand break"/>
    <property type="evidence" value="ECO:0007669"/>
    <property type="project" value="TreeGrafter"/>
</dbReference>
<evidence type="ECO:0000256" key="4">
    <source>
        <dbReference type="ARBA" id="ARBA00023242"/>
    </source>
</evidence>
<reference evidence="7 8" key="1">
    <citation type="submission" date="2017-04" db="EMBL/GenBank/DDBJ databases">
        <title>Genome sequencing of [Candida] sorbophila.</title>
        <authorList>
            <person name="Ahn J.O."/>
        </authorList>
    </citation>
    <scope>NUCLEOTIDE SEQUENCE [LARGE SCALE GENOMIC DNA]</scope>
    <source>
        <strain evidence="7 8">DS02</strain>
    </source>
</reference>
<dbReference type="Pfam" id="PF08784">
    <property type="entry name" value="RPA_C"/>
    <property type="match status" value="1"/>
</dbReference>
<evidence type="ECO:0000256" key="2">
    <source>
        <dbReference type="ARBA" id="ARBA00007815"/>
    </source>
</evidence>
<feature type="region of interest" description="Disordered" evidence="5">
    <location>
        <begin position="1"/>
        <end position="27"/>
    </location>
</feature>
<dbReference type="RefSeq" id="XP_024666958.1">
    <property type="nucleotide sequence ID" value="XM_024811190.1"/>
</dbReference>
<gene>
    <name evidence="7" type="ORF">B9G98_04633</name>
</gene>
<accession>A0A2T0FPU0</accession>
<dbReference type="InterPro" id="IPR036390">
    <property type="entry name" value="WH_DNA-bd_sf"/>
</dbReference>
<dbReference type="SUPFAM" id="SSF50249">
    <property type="entry name" value="Nucleic acid-binding proteins"/>
    <property type="match status" value="1"/>
</dbReference>
<comment type="caution">
    <text evidence="7">The sequence shown here is derived from an EMBL/GenBank/DDBJ whole genome shotgun (WGS) entry which is preliminary data.</text>
</comment>
<evidence type="ECO:0000259" key="6">
    <source>
        <dbReference type="Pfam" id="PF08784"/>
    </source>
</evidence>
<sequence>MFSKMSQAGGFMEYSSNNEGNGSQVQNRKVSVRSVTIKQFQEAPDVSDDSPLLIDNAPVDILRFVVIVRKIDVEATKVTLSVQDTTGSLENVRQWINSDGGEPHEPNYSVGDYVALYCSTRKYNERRLLNITRVDPEISLSFVFFHQICVLREHWHYTGSKPLGAVQEPKPKAESSLFVDDAPPEAKNSLSARILNALKSEPDGLHVRFLSQNLGIDELQILQECESLNNAGLVYQTDDNTYASSTT</sequence>
<dbReference type="PANTHER" id="PTHR13989:SF16">
    <property type="entry name" value="REPLICATION PROTEIN A2"/>
    <property type="match status" value="1"/>
</dbReference>
<evidence type="ECO:0000256" key="5">
    <source>
        <dbReference type="SAM" id="MobiDB-lite"/>
    </source>
</evidence>
<dbReference type="OrthoDB" id="25571at2759"/>
<evidence type="ECO:0000256" key="1">
    <source>
        <dbReference type="ARBA" id="ARBA00004123"/>
    </source>
</evidence>
<comment type="similarity">
    <text evidence="2">Belongs to the replication factor A protein 2 family.</text>
</comment>
<dbReference type="Gene3D" id="2.40.50.140">
    <property type="entry name" value="Nucleic acid-binding proteins"/>
    <property type="match status" value="1"/>
</dbReference>
<dbReference type="GO" id="GO:0006260">
    <property type="term" value="P:DNA replication"/>
    <property type="evidence" value="ECO:0007669"/>
    <property type="project" value="TreeGrafter"/>
</dbReference>
<evidence type="ECO:0000313" key="7">
    <source>
        <dbReference type="EMBL" id="PRT57013.1"/>
    </source>
</evidence>
<dbReference type="GO" id="GO:0006289">
    <property type="term" value="P:nucleotide-excision repair"/>
    <property type="evidence" value="ECO:0007669"/>
    <property type="project" value="TreeGrafter"/>
</dbReference>
<dbReference type="GO" id="GO:0003697">
    <property type="term" value="F:single-stranded DNA binding"/>
    <property type="evidence" value="ECO:0007669"/>
    <property type="project" value="TreeGrafter"/>
</dbReference>
<dbReference type="InterPro" id="IPR036388">
    <property type="entry name" value="WH-like_DNA-bd_sf"/>
</dbReference>
<feature type="compositionally biased region" description="Polar residues" evidence="5">
    <location>
        <begin position="14"/>
        <end position="27"/>
    </location>
</feature>
<name>A0A2T0FPU0_9ASCO</name>
<dbReference type="GO" id="GO:0000781">
    <property type="term" value="C:chromosome, telomeric region"/>
    <property type="evidence" value="ECO:0007669"/>
    <property type="project" value="TreeGrafter"/>
</dbReference>
<protein>
    <submittedName>
        <fullName evidence="7">Replication factor A protein 2</fullName>
    </submittedName>
</protein>
<evidence type="ECO:0000313" key="8">
    <source>
        <dbReference type="Proteomes" id="UP000238350"/>
    </source>
</evidence>
<dbReference type="GO" id="GO:0005662">
    <property type="term" value="C:DNA replication factor A complex"/>
    <property type="evidence" value="ECO:0007669"/>
    <property type="project" value="TreeGrafter"/>
</dbReference>
<proteinExistence type="inferred from homology"/>
<dbReference type="STRING" id="45607.A0A2T0FPU0"/>
<dbReference type="Proteomes" id="UP000238350">
    <property type="component" value="Unassembled WGS sequence"/>
</dbReference>
<dbReference type="SUPFAM" id="SSF46785">
    <property type="entry name" value="Winged helix' DNA-binding domain"/>
    <property type="match status" value="1"/>
</dbReference>
<dbReference type="Gene3D" id="1.10.10.10">
    <property type="entry name" value="Winged helix-like DNA-binding domain superfamily/Winged helix DNA-binding domain"/>
    <property type="match status" value="1"/>
</dbReference>
<evidence type="ECO:0000256" key="3">
    <source>
        <dbReference type="ARBA" id="ARBA00023125"/>
    </source>
</evidence>
<comment type="subcellular location">
    <subcellularLocation>
        <location evidence="1">Nucleus</location>
    </subcellularLocation>
</comment>
<keyword evidence="3" id="KW-0238">DNA-binding</keyword>
<keyword evidence="8" id="KW-1185">Reference proteome</keyword>
<dbReference type="GO" id="GO:0000724">
    <property type="term" value="P:double-strand break repair via homologous recombination"/>
    <property type="evidence" value="ECO:0007669"/>
    <property type="project" value="TreeGrafter"/>
</dbReference>
<keyword evidence="4" id="KW-0539">Nucleus</keyword>
<dbReference type="PANTHER" id="PTHR13989">
    <property type="entry name" value="REPLICATION PROTEIN A-RELATED"/>
    <property type="match status" value="1"/>
</dbReference>
<dbReference type="InterPro" id="IPR012340">
    <property type="entry name" value="NA-bd_OB-fold"/>
</dbReference>
<dbReference type="EMBL" id="NDIQ01000022">
    <property type="protein sequence ID" value="PRT57013.1"/>
    <property type="molecule type" value="Genomic_DNA"/>
</dbReference>
<organism evidence="7 8">
    <name type="scientific">Wickerhamiella sorbophila</name>
    <dbReference type="NCBI Taxonomy" id="45607"/>
    <lineage>
        <taxon>Eukaryota</taxon>
        <taxon>Fungi</taxon>
        <taxon>Dikarya</taxon>
        <taxon>Ascomycota</taxon>
        <taxon>Saccharomycotina</taxon>
        <taxon>Dipodascomycetes</taxon>
        <taxon>Dipodascales</taxon>
        <taxon>Trichomonascaceae</taxon>
        <taxon>Wickerhamiella</taxon>
    </lineage>
</organism>
<dbReference type="AlphaFoldDB" id="A0A2T0FPU0"/>
<dbReference type="InterPro" id="IPR040260">
    <property type="entry name" value="RFA2-like"/>
</dbReference>
<dbReference type="GeneID" id="36518381"/>
<dbReference type="InterPro" id="IPR014892">
    <property type="entry name" value="RPA_C"/>
</dbReference>
<feature type="domain" description="Replication protein A C-terminal" evidence="6">
    <location>
        <begin position="185"/>
        <end position="240"/>
    </location>
</feature>